<evidence type="ECO:0000256" key="3">
    <source>
        <dbReference type="ARBA" id="ARBA00022701"/>
    </source>
</evidence>
<evidence type="ECO:0000259" key="7">
    <source>
        <dbReference type="Pfam" id="PF17681"/>
    </source>
</evidence>
<feature type="domain" description="Gamma tubulin complex component protein N-terminal" evidence="7">
    <location>
        <begin position="14"/>
        <end position="142"/>
    </location>
</feature>
<dbReference type="EMBL" id="GDJX01023332">
    <property type="protein sequence ID" value="JAT44604.1"/>
    <property type="molecule type" value="Transcribed_RNA"/>
</dbReference>
<evidence type="ECO:0000256" key="2">
    <source>
        <dbReference type="ARBA" id="ARBA00022490"/>
    </source>
</evidence>
<dbReference type="GO" id="GO:0000922">
    <property type="term" value="C:spindle pole"/>
    <property type="evidence" value="ECO:0007669"/>
    <property type="project" value="InterPro"/>
</dbReference>
<evidence type="ECO:0000313" key="9">
    <source>
        <dbReference type="EMBL" id="JAT56119.1"/>
    </source>
</evidence>
<dbReference type="EMBL" id="GDJX01011817">
    <property type="protein sequence ID" value="JAT56119.1"/>
    <property type="molecule type" value="Transcribed_RNA"/>
</dbReference>
<keyword evidence="2 5" id="KW-0963">Cytoplasm</keyword>
<comment type="subcellular location">
    <subcellularLocation>
        <location evidence="5">Cytoplasm</location>
        <location evidence="5">Cytoskeleton</location>
        <location evidence="5">Microtubule organizing center</location>
    </subcellularLocation>
</comment>
<dbReference type="Pfam" id="PF17681">
    <property type="entry name" value="GCP_N_terminal"/>
    <property type="match status" value="1"/>
</dbReference>
<dbReference type="GO" id="GO:0031122">
    <property type="term" value="P:cytoplasmic microtubule organization"/>
    <property type="evidence" value="ECO:0007669"/>
    <property type="project" value="TreeGrafter"/>
</dbReference>
<organism evidence="8">
    <name type="scientific">Anthurium amnicola</name>
    <dbReference type="NCBI Taxonomy" id="1678845"/>
    <lineage>
        <taxon>Eukaryota</taxon>
        <taxon>Viridiplantae</taxon>
        <taxon>Streptophyta</taxon>
        <taxon>Embryophyta</taxon>
        <taxon>Tracheophyta</taxon>
        <taxon>Spermatophyta</taxon>
        <taxon>Magnoliopsida</taxon>
        <taxon>Liliopsida</taxon>
        <taxon>Araceae</taxon>
        <taxon>Pothoideae</taxon>
        <taxon>Potheae</taxon>
        <taxon>Anthurium</taxon>
    </lineage>
</organism>
<name>A0A1D1XQE2_9ARAE</name>
<dbReference type="InterPro" id="IPR007259">
    <property type="entry name" value="GCP"/>
</dbReference>
<dbReference type="GO" id="GO:0007020">
    <property type="term" value="P:microtubule nucleation"/>
    <property type="evidence" value="ECO:0007669"/>
    <property type="project" value="InterPro"/>
</dbReference>
<dbReference type="GO" id="GO:0051011">
    <property type="term" value="F:microtubule minus-end binding"/>
    <property type="evidence" value="ECO:0007669"/>
    <property type="project" value="TreeGrafter"/>
</dbReference>
<feature type="domain" description="Gamma tubulin complex component C-terminal" evidence="6">
    <location>
        <begin position="525"/>
        <end position="839"/>
    </location>
</feature>
<dbReference type="PANTHER" id="PTHR19302">
    <property type="entry name" value="GAMMA TUBULIN COMPLEX PROTEIN"/>
    <property type="match status" value="1"/>
</dbReference>
<evidence type="ECO:0000259" key="6">
    <source>
        <dbReference type="Pfam" id="PF04130"/>
    </source>
</evidence>
<dbReference type="InterPro" id="IPR042241">
    <property type="entry name" value="GCP_C_sf"/>
</dbReference>
<accession>A0A1D1XQE2</accession>
<protein>
    <recommendedName>
        <fullName evidence="5">Gamma-tubulin complex component</fullName>
    </recommendedName>
</protein>
<dbReference type="Pfam" id="PF04130">
    <property type="entry name" value="GCP_C_terminal"/>
    <property type="match status" value="1"/>
</dbReference>
<dbReference type="Gene3D" id="1.20.120.1900">
    <property type="entry name" value="Gamma-tubulin complex, C-terminal domain"/>
    <property type="match status" value="1"/>
</dbReference>
<sequence length="866" mass="98971">MKCLLFKDEAYHMLLVIFVGSLLPYLEGLDSWLYDGVLDDPFDELFFYANKAVTIDQPAFWDKSYLLKLWRSRSSADTSSGPGDGDYTMLVKGRRGQKEHPLRGKDHNDLDGVVCPVFLKDIANSIISAGKSLKLVQYVHNEFDLIFGGDNDRKPNDYEKREGLKSQHHVKNHMDYGSMGHERISYYDSETGSVTSDHFSDESGAHFQQETCAQGMEVLTLSEIFLVSLVGLVGDGNHIFEDLTVLYQSFPEIYKACELYADGQKLENEDVKGAPLLSNSEKLWFKLFLDTMVEKNRKLYNCKEFGAGSMIKDVRNSFGIKKVNEVVNLCSQENRISCRMGETTFSQSFYPENPAITVCKEFFDKKPTLWDELNISGNFHLPPLNDEILREAVFGERFTNDGVSSSQASEKAYSMFHGTDYTFGFKFSKFECLRLVEDAKALESLFPFPTILPCMMEDIPISELLPFQYNSTLASKILSWIQGGRLKAKPLPAVIIQNCIHVYISKQVDRVGNHILLKMMNDWRLMQELGVLRAVYLLGSGDILQQFLMVIFGKLDKGDSWDDDFELNTILQESIRNSADGAILSAPDSLTVSITRDDVPNNDERTISFPSTPLKVQNERISVNDLDVLRFTYKVSWPLHLIVNMEEIKKYNQVMRFLLKVKHAKFVLDKARRWMWKRRGAMTLNHKHHLLVEQKLLHFVDAFHQYVMDRVFHSAWIELCHNMASAGSLDEVIEVHEAYLLSVQRQCFVAPDKLWALIASRIKSILGLALDFYSIQQTLNTGGAAPAIKARCEMEVDRIEKQFDDCMSFLLRILSFKLNVGQFPHLADLVTRINYNHFYMSDDGNLLTTPSFETSKLGKTYLARTD</sequence>
<evidence type="ECO:0000256" key="5">
    <source>
        <dbReference type="RuleBase" id="RU363050"/>
    </source>
</evidence>
<dbReference type="GO" id="GO:0005874">
    <property type="term" value="C:microtubule"/>
    <property type="evidence" value="ECO:0007669"/>
    <property type="project" value="UniProtKB-KW"/>
</dbReference>
<dbReference type="InterPro" id="IPR041470">
    <property type="entry name" value="GCP_N"/>
</dbReference>
<evidence type="ECO:0000313" key="8">
    <source>
        <dbReference type="EMBL" id="JAT44604.1"/>
    </source>
</evidence>
<gene>
    <name evidence="8" type="primary">Tubgcp5_0</name>
    <name evidence="9" type="synonym">Tubgcp5_1</name>
    <name evidence="8" type="ORF">g.70458</name>
    <name evidence="9" type="ORF">g.70463</name>
</gene>
<dbReference type="GO" id="GO:0000930">
    <property type="term" value="C:gamma-tubulin complex"/>
    <property type="evidence" value="ECO:0007669"/>
    <property type="project" value="TreeGrafter"/>
</dbReference>
<evidence type="ECO:0000256" key="1">
    <source>
        <dbReference type="ARBA" id="ARBA00010337"/>
    </source>
</evidence>
<reference evidence="8" key="1">
    <citation type="submission" date="2015-07" db="EMBL/GenBank/DDBJ databases">
        <title>Transcriptome Assembly of Anthurium amnicola.</title>
        <authorList>
            <person name="Suzuki J."/>
        </authorList>
    </citation>
    <scope>NUCLEOTIDE SEQUENCE</scope>
</reference>
<dbReference type="PANTHER" id="PTHR19302:SF33">
    <property type="entry name" value="GAMMA-TUBULIN COMPLEX COMPONENT 5"/>
    <property type="match status" value="1"/>
</dbReference>
<comment type="function">
    <text evidence="5">Component of the gamma-tubulin ring complex (gTuRC) which mediates microtubule nucleation.</text>
</comment>
<comment type="similarity">
    <text evidence="1 5">Belongs to the TUBGCP family.</text>
</comment>
<keyword evidence="4 5" id="KW-0206">Cytoskeleton</keyword>
<dbReference type="GO" id="GO:0051225">
    <property type="term" value="P:spindle assembly"/>
    <property type="evidence" value="ECO:0007669"/>
    <property type="project" value="TreeGrafter"/>
</dbReference>
<evidence type="ECO:0000256" key="4">
    <source>
        <dbReference type="ARBA" id="ARBA00023212"/>
    </source>
</evidence>
<dbReference type="InterPro" id="IPR040457">
    <property type="entry name" value="GCP_C"/>
</dbReference>
<dbReference type="GO" id="GO:0043015">
    <property type="term" value="F:gamma-tubulin binding"/>
    <property type="evidence" value="ECO:0007669"/>
    <property type="project" value="InterPro"/>
</dbReference>
<dbReference type="AlphaFoldDB" id="A0A1D1XQE2"/>
<dbReference type="GO" id="GO:0000278">
    <property type="term" value="P:mitotic cell cycle"/>
    <property type="evidence" value="ECO:0007669"/>
    <property type="project" value="TreeGrafter"/>
</dbReference>
<keyword evidence="3 5" id="KW-0493">Microtubule</keyword>
<proteinExistence type="inferred from homology"/>
<dbReference type="GO" id="GO:0051321">
    <property type="term" value="P:meiotic cell cycle"/>
    <property type="evidence" value="ECO:0007669"/>
    <property type="project" value="TreeGrafter"/>
</dbReference>